<protein>
    <recommendedName>
        <fullName evidence="4">Prepilin-type N-terminal cleavage/methylation domain-containing protein</fullName>
    </recommendedName>
</protein>
<dbReference type="Proteomes" id="UP001317532">
    <property type="component" value="Chromosome"/>
</dbReference>
<evidence type="ECO:0000313" key="3">
    <source>
        <dbReference type="Proteomes" id="UP001317532"/>
    </source>
</evidence>
<gene>
    <name evidence="2" type="ORF">WPS_21140</name>
</gene>
<dbReference type="InterPro" id="IPR045584">
    <property type="entry name" value="Pilin-like"/>
</dbReference>
<evidence type="ECO:0008006" key="4">
    <source>
        <dbReference type="Google" id="ProtNLM"/>
    </source>
</evidence>
<keyword evidence="3" id="KW-1185">Reference proteome</keyword>
<organism evidence="2 3">
    <name type="scientific">Vulcanimicrobium alpinum</name>
    <dbReference type="NCBI Taxonomy" id="3016050"/>
    <lineage>
        <taxon>Bacteria</taxon>
        <taxon>Bacillati</taxon>
        <taxon>Vulcanimicrobiota</taxon>
        <taxon>Vulcanimicrobiia</taxon>
        <taxon>Vulcanimicrobiales</taxon>
        <taxon>Vulcanimicrobiaceae</taxon>
        <taxon>Vulcanimicrobium</taxon>
    </lineage>
</organism>
<sequence>MEHERGFTLIEVLIAVGIVALVALGAVGAGASARSMAVTSAADRFDQLLDAARTEAREFPHGVTITFTPDAYGDGFVARLYHSRPGTEPLAATTIPPLQARVSLRETDELGAPAFAIAIHANGTIGGLPGDVTRGASSELNCPDSQRFHFTFAYAGFVVDRYLPCRIQLAATGPVSLITYATATPQPSPSIDVCSSASCTLTAPPQPAVTATCPPNYTQTTGGQCLANFVVCSSSPAGTILGPDADGIHEDISSGASCATPTPTSAAATPTPPTVIPTPTQIGCVGSNCFGGPGTSSPTPTAGQIVEVQIWAVFSGPHEFATQTDGETFILYSDGSESDGAAPAGATWACSVREPVIAPSGGTVWGGFYKKPGDVTFQPQYDRMYQEANNTGGDGYLAETSDLACI</sequence>
<evidence type="ECO:0000256" key="1">
    <source>
        <dbReference type="SAM" id="Phobius"/>
    </source>
</evidence>
<dbReference type="RefSeq" id="WP_317994480.1">
    <property type="nucleotide sequence ID" value="NZ_AP025523.1"/>
</dbReference>
<dbReference type="PROSITE" id="PS00409">
    <property type="entry name" value="PROKAR_NTER_METHYL"/>
    <property type="match status" value="1"/>
</dbReference>
<accession>A0AAN2CAE4</accession>
<evidence type="ECO:0000313" key="2">
    <source>
        <dbReference type="EMBL" id="BDE06838.1"/>
    </source>
</evidence>
<keyword evidence="1" id="KW-0472">Membrane</keyword>
<dbReference type="NCBIfam" id="TIGR02532">
    <property type="entry name" value="IV_pilin_GFxxxE"/>
    <property type="match status" value="1"/>
</dbReference>
<proteinExistence type="predicted"/>
<keyword evidence="1" id="KW-1133">Transmembrane helix</keyword>
<name>A0AAN2CAE4_UNVUL</name>
<dbReference type="AlphaFoldDB" id="A0AAN2CAE4"/>
<feature type="transmembrane region" description="Helical" evidence="1">
    <location>
        <begin position="12"/>
        <end position="31"/>
    </location>
</feature>
<keyword evidence="1" id="KW-0812">Transmembrane</keyword>
<dbReference type="SUPFAM" id="SSF54523">
    <property type="entry name" value="Pili subunits"/>
    <property type="match status" value="1"/>
</dbReference>
<reference evidence="2 3" key="1">
    <citation type="journal article" date="2022" name="ISME Commun">
        <title>Vulcanimicrobium alpinus gen. nov. sp. nov., the first cultivated representative of the candidate phylum 'Eremiobacterota', is a metabolically versatile aerobic anoxygenic phototroph.</title>
        <authorList>
            <person name="Yabe S."/>
            <person name="Muto K."/>
            <person name="Abe K."/>
            <person name="Yokota A."/>
            <person name="Staudigel H."/>
            <person name="Tebo B.M."/>
        </authorList>
    </citation>
    <scope>NUCLEOTIDE SEQUENCE [LARGE SCALE GENOMIC DNA]</scope>
    <source>
        <strain evidence="2 3">WC8-2</strain>
    </source>
</reference>
<dbReference type="InterPro" id="IPR012902">
    <property type="entry name" value="N_methyl_site"/>
</dbReference>
<dbReference type="KEGG" id="vab:WPS_21140"/>
<dbReference type="EMBL" id="AP025523">
    <property type="protein sequence ID" value="BDE06838.1"/>
    <property type="molecule type" value="Genomic_DNA"/>
</dbReference>
<dbReference type="Pfam" id="PF07963">
    <property type="entry name" value="N_methyl"/>
    <property type="match status" value="1"/>
</dbReference>